<feature type="domain" description="SAP" evidence="2">
    <location>
        <begin position="43"/>
        <end position="77"/>
    </location>
</feature>
<organism evidence="3 4">
    <name type="scientific">Rickenella mellea</name>
    <dbReference type="NCBI Taxonomy" id="50990"/>
    <lineage>
        <taxon>Eukaryota</taxon>
        <taxon>Fungi</taxon>
        <taxon>Dikarya</taxon>
        <taxon>Basidiomycota</taxon>
        <taxon>Agaricomycotina</taxon>
        <taxon>Agaricomycetes</taxon>
        <taxon>Hymenochaetales</taxon>
        <taxon>Rickenellaceae</taxon>
        <taxon>Rickenella</taxon>
    </lineage>
</organism>
<dbReference type="Proteomes" id="UP000294933">
    <property type="component" value="Unassembled WGS sequence"/>
</dbReference>
<gene>
    <name evidence="3" type="ORF">BD410DRAFT_846580</name>
</gene>
<dbReference type="OrthoDB" id="3049189at2759"/>
<proteinExistence type="predicted"/>
<sequence>MSVIISSATDSSGLVHEDETLVLPSISEYLNEGGTIPTYELVTTNLTKKVIQDYLRQYGLHITGNREVLLARLRTFAKDTENWERRFIPASPGSKKRKYERSAGRPYFSKAHMPHVPIKRRQRFCSVSEQARSLHYSRFAPFGCGVESSGIELGKSATRFLEDNEIAHTPAPIPSEEPNCESLVDDSEGNVSNTCEQLRSGGNTDSELHLQVRRLVRCVGQVESKVTAFMLRGFTLPSAPIAVANSHSASLNGLNDLNVQLDTRRQTPGSTSSDLTLSRGLVAQDNTPDEIAMPTTSPVPSSSGACGYSDSFLIDGKSFAFDFATVPDPPTANFAENVTELFRAWCDGNSIYFLLDDAEFFKLIQPDYGQFIMTERERYTTDDDFWMAFLTPNGSRMGITAIHKKLMDNRMSKSKASAADARRYFGEDLRSAEVGNKKIFTYKKSNKTFVISDDQKVAEIWETLLETNNEIAENWAAMTRMNNDPNEI</sequence>
<evidence type="ECO:0000313" key="3">
    <source>
        <dbReference type="EMBL" id="TDL13833.1"/>
    </source>
</evidence>
<protein>
    <recommendedName>
        <fullName evidence="2">SAP domain-containing protein</fullName>
    </recommendedName>
</protein>
<dbReference type="VEuPathDB" id="FungiDB:BD410DRAFT_846580"/>
<evidence type="ECO:0000256" key="1">
    <source>
        <dbReference type="SAM" id="MobiDB-lite"/>
    </source>
</evidence>
<feature type="compositionally biased region" description="Polar residues" evidence="1">
    <location>
        <begin position="189"/>
        <end position="203"/>
    </location>
</feature>
<evidence type="ECO:0000259" key="2">
    <source>
        <dbReference type="PROSITE" id="PS50800"/>
    </source>
</evidence>
<reference evidence="3 4" key="1">
    <citation type="submission" date="2018-06" db="EMBL/GenBank/DDBJ databases">
        <title>A transcriptomic atlas of mushroom development highlights an independent origin of complex multicellularity.</title>
        <authorList>
            <consortium name="DOE Joint Genome Institute"/>
            <person name="Krizsan K."/>
            <person name="Almasi E."/>
            <person name="Merenyi Z."/>
            <person name="Sahu N."/>
            <person name="Viragh M."/>
            <person name="Koszo T."/>
            <person name="Mondo S."/>
            <person name="Kiss B."/>
            <person name="Balint B."/>
            <person name="Kues U."/>
            <person name="Barry K."/>
            <person name="Hegedus J.C."/>
            <person name="Henrissat B."/>
            <person name="Johnson J."/>
            <person name="Lipzen A."/>
            <person name="Ohm R."/>
            <person name="Nagy I."/>
            <person name="Pangilinan J."/>
            <person name="Yan J."/>
            <person name="Xiong Y."/>
            <person name="Grigoriev I.V."/>
            <person name="Hibbett D.S."/>
            <person name="Nagy L.G."/>
        </authorList>
    </citation>
    <scope>NUCLEOTIDE SEQUENCE [LARGE SCALE GENOMIC DNA]</scope>
    <source>
        <strain evidence="3 4">SZMC22713</strain>
    </source>
</reference>
<dbReference type="Pfam" id="PF02037">
    <property type="entry name" value="SAP"/>
    <property type="match status" value="1"/>
</dbReference>
<dbReference type="InterPro" id="IPR003034">
    <property type="entry name" value="SAP_dom"/>
</dbReference>
<name>A0A4Y7PEP6_9AGAM</name>
<dbReference type="EMBL" id="ML170451">
    <property type="protein sequence ID" value="TDL13833.1"/>
    <property type="molecule type" value="Genomic_DNA"/>
</dbReference>
<feature type="region of interest" description="Disordered" evidence="1">
    <location>
        <begin position="168"/>
        <end position="203"/>
    </location>
</feature>
<evidence type="ECO:0000313" key="4">
    <source>
        <dbReference type="Proteomes" id="UP000294933"/>
    </source>
</evidence>
<accession>A0A4Y7PEP6</accession>
<dbReference type="AlphaFoldDB" id="A0A4Y7PEP6"/>
<keyword evidence="4" id="KW-1185">Reference proteome</keyword>
<dbReference type="PROSITE" id="PS50800">
    <property type="entry name" value="SAP"/>
    <property type="match status" value="1"/>
</dbReference>